<dbReference type="Proteomes" id="UP001164743">
    <property type="component" value="Chromosome 1A"/>
</dbReference>
<reference evidence="1" key="1">
    <citation type="submission" date="2022-10" db="EMBL/GenBank/DDBJ databases">
        <title>Puccinia triticina Genome sequencing and assembly.</title>
        <authorList>
            <person name="Li C."/>
        </authorList>
    </citation>
    <scope>NUCLEOTIDE SEQUENCE</scope>
    <source>
        <strain evidence="1">Pt15</strain>
    </source>
</reference>
<dbReference type="GeneID" id="77806356"/>
<name>A0ABY7CB42_9BASI</name>
<evidence type="ECO:0000313" key="1">
    <source>
        <dbReference type="EMBL" id="WAQ81095.1"/>
    </source>
</evidence>
<dbReference type="RefSeq" id="XP_053016650.1">
    <property type="nucleotide sequence ID" value="XM_053165461.1"/>
</dbReference>
<accession>A0ABY7CB42</accession>
<keyword evidence="2" id="KW-1185">Reference proteome</keyword>
<sequence length="196" mass="22210">MVRMEIWPSGLRRRLKVSPPVRVANPAVFGHGGQRPWWRPSNRRRPRRLYLPPQTLSLDSLALLLGLSGCSCSAQWLRLSSNPGILPCGLNPKPEIAWNLKPDSIALIPLTLGSVWVQAARQMGASRWKDPYKPAQSSTHIDNQQLLLLDFISKEEANYVSVKLVFLQQKNLKRFRFRLGSFSIVIRLVPINSVIL</sequence>
<dbReference type="EMBL" id="CP110421">
    <property type="protein sequence ID" value="WAQ81095.1"/>
    <property type="molecule type" value="Genomic_DNA"/>
</dbReference>
<organism evidence="1 2">
    <name type="scientific">Puccinia triticina</name>
    <dbReference type="NCBI Taxonomy" id="208348"/>
    <lineage>
        <taxon>Eukaryota</taxon>
        <taxon>Fungi</taxon>
        <taxon>Dikarya</taxon>
        <taxon>Basidiomycota</taxon>
        <taxon>Pucciniomycotina</taxon>
        <taxon>Pucciniomycetes</taxon>
        <taxon>Pucciniales</taxon>
        <taxon>Pucciniaceae</taxon>
        <taxon>Puccinia</taxon>
    </lineage>
</organism>
<gene>
    <name evidence="1" type="ORF">PtA15_1A433</name>
</gene>
<protein>
    <submittedName>
        <fullName evidence="1">Uncharacterized protein</fullName>
    </submittedName>
</protein>
<proteinExistence type="predicted"/>
<evidence type="ECO:0000313" key="2">
    <source>
        <dbReference type="Proteomes" id="UP001164743"/>
    </source>
</evidence>